<protein>
    <submittedName>
        <fullName evidence="1">Uncharacterized protein</fullName>
    </submittedName>
</protein>
<organism evidence="1 2">
    <name type="scientific">Rhododendron molle</name>
    <name type="common">Chinese azalea</name>
    <name type="synonym">Azalea mollis</name>
    <dbReference type="NCBI Taxonomy" id="49168"/>
    <lineage>
        <taxon>Eukaryota</taxon>
        <taxon>Viridiplantae</taxon>
        <taxon>Streptophyta</taxon>
        <taxon>Embryophyta</taxon>
        <taxon>Tracheophyta</taxon>
        <taxon>Spermatophyta</taxon>
        <taxon>Magnoliopsida</taxon>
        <taxon>eudicotyledons</taxon>
        <taxon>Gunneridae</taxon>
        <taxon>Pentapetalae</taxon>
        <taxon>asterids</taxon>
        <taxon>Ericales</taxon>
        <taxon>Ericaceae</taxon>
        <taxon>Ericoideae</taxon>
        <taxon>Rhodoreae</taxon>
        <taxon>Rhododendron</taxon>
    </lineage>
</organism>
<accession>A0ACC0MR96</accession>
<reference evidence="1" key="1">
    <citation type="submission" date="2022-02" db="EMBL/GenBank/DDBJ databases">
        <title>Plant Genome Project.</title>
        <authorList>
            <person name="Zhang R.-G."/>
        </authorList>
    </citation>
    <scope>NUCLEOTIDE SEQUENCE</scope>
    <source>
        <strain evidence="1">AT1</strain>
    </source>
</reference>
<comment type="caution">
    <text evidence="1">The sequence shown here is derived from an EMBL/GenBank/DDBJ whole genome shotgun (WGS) entry which is preliminary data.</text>
</comment>
<evidence type="ECO:0000313" key="1">
    <source>
        <dbReference type="EMBL" id="KAI8543081.1"/>
    </source>
</evidence>
<dbReference type="EMBL" id="CM046395">
    <property type="protein sequence ID" value="KAI8543081.1"/>
    <property type="molecule type" value="Genomic_DNA"/>
</dbReference>
<keyword evidence="2" id="KW-1185">Reference proteome</keyword>
<gene>
    <name evidence="1" type="ORF">RHMOL_Rhmol08G0190400</name>
</gene>
<sequence>MPQGLPTGTGPGDPIQSCGVHQGGSKAKPLLPREAPGAKTESMSRTNSGRPNAPTAAEEQTLPPAETTVDHQPKQRKAANEQNWSRSQKIPTQPPPTTAAATGINPELPHNRRLTTKTPYSGQTLKP</sequence>
<name>A0ACC0MR96_RHOML</name>
<proteinExistence type="predicted"/>
<dbReference type="Proteomes" id="UP001062846">
    <property type="component" value="Chromosome 8"/>
</dbReference>
<evidence type="ECO:0000313" key="2">
    <source>
        <dbReference type="Proteomes" id="UP001062846"/>
    </source>
</evidence>